<evidence type="ECO:0000256" key="1">
    <source>
        <dbReference type="SAM" id="MobiDB-lite"/>
    </source>
</evidence>
<gene>
    <name evidence="2" type="ORF">CURHAP_LOCUS11118</name>
</gene>
<feature type="compositionally biased region" description="Polar residues" evidence="1">
    <location>
        <begin position="1"/>
        <end position="32"/>
    </location>
</feature>
<dbReference type="EMBL" id="CAEKDK010000002">
    <property type="protein sequence ID" value="CAB4268076.1"/>
    <property type="molecule type" value="Genomic_DNA"/>
</dbReference>
<dbReference type="Proteomes" id="UP000507222">
    <property type="component" value="Unassembled WGS sequence"/>
</dbReference>
<proteinExistence type="predicted"/>
<evidence type="ECO:0000313" key="2">
    <source>
        <dbReference type="EMBL" id="CAB4268076.1"/>
    </source>
</evidence>
<accession>A0A6J5TVH0</accession>
<evidence type="ECO:0000313" key="3">
    <source>
        <dbReference type="Proteomes" id="UP000507222"/>
    </source>
</evidence>
<sequence length="65" mass="6975">MESSFQGHTPTPNLTQSFHPSPPSASYTAFTPSSHSSSAWFADSGAANHLTNNLSNYSFTLIILD</sequence>
<reference evidence="2 3" key="1">
    <citation type="submission" date="2020-05" db="EMBL/GenBank/DDBJ databases">
        <authorList>
            <person name="Campoy J."/>
            <person name="Schneeberger K."/>
            <person name="Spophaly S."/>
        </authorList>
    </citation>
    <scope>NUCLEOTIDE SEQUENCE [LARGE SCALE GENOMIC DNA]</scope>
    <source>
        <strain evidence="2">PruArmRojPasFocal</strain>
    </source>
</reference>
<name>A0A6J5TVH0_PRUAR</name>
<dbReference type="AlphaFoldDB" id="A0A6J5TVH0"/>
<organism evidence="2 3">
    <name type="scientific">Prunus armeniaca</name>
    <name type="common">Apricot</name>
    <name type="synonym">Armeniaca vulgaris</name>
    <dbReference type="NCBI Taxonomy" id="36596"/>
    <lineage>
        <taxon>Eukaryota</taxon>
        <taxon>Viridiplantae</taxon>
        <taxon>Streptophyta</taxon>
        <taxon>Embryophyta</taxon>
        <taxon>Tracheophyta</taxon>
        <taxon>Spermatophyta</taxon>
        <taxon>Magnoliopsida</taxon>
        <taxon>eudicotyledons</taxon>
        <taxon>Gunneridae</taxon>
        <taxon>Pentapetalae</taxon>
        <taxon>rosids</taxon>
        <taxon>fabids</taxon>
        <taxon>Rosales</taxon>
        <taxon>Rosaceae</taxon>
        <taxon>Amygdaloideae</taxon>
        <taxon>Amygdaleae</taxon>
        <taxon>Prunus</taxon>
    </lineage>
</organism>
<protein>
    <submittedName>
        <fullName evidence="2">Uncharacterized protein</fullName>
    </submittedName>
</protein>
<feature type="region of interest" description="Disordered" evidence="1">
    <location>
        <begin position="1"/>
        <end position="34"/>
    </location>
</feature>